<dbReference type="Pfam" id="PF13391">
    <property type="entry name" value="HNH_2"/>
    <property type="match status" value="1"/>
</dbReference>
<evidence type="ECO:0000256" key="1">
    <source>
        <dbReference type="SAM" id="MobiDB-lite"/>
    </source>
</evidence>
<proteinExistence type="predicted"/>
<accession>A0A8S0X6B8</accession>
<dbReference type="AlphaFoldDB" id="A0A8S0X6B8"/>
<evidence type="ECO:0000313" key="3">
    <source>
        <dbReference type="EMBL" id="CAA7268652.1"/>
    </source>
</evidence>
<feature type="region of interest" description="Disordered" evidence="1">
    <location>
        <begin position="1"/>
        <end position="23"/>
    </location>
</feature>
<protein>
    <recommendedName>
        <fullName evidence="2">HNH nuclease domain-containing protein</fullName>
    </recommendedName>
</protein>
<comment type="caution">
    <text evidence="3">The sequence shown here is derived from an EMBL/GenBank/DDBJ whole genome shotgun (WGS) entry which is preliminary data.</text>
</comment>
<dbReference type="Proteomes" id="UP000467700">
    <property type="component" value="Unassembled WGS sequence"/>
</dbReference>
<evidence type="ECO:0000259" key="2">
    <source>
        <dbReference type="Pfam" id="PF13391"/>
    </source>
</evidence>
<gene>
    <name evidence="3" type="ORF">AAE3_LOCUS10891</name>
</gene>
<feature type="region of interest" description="Disordered" evidence="1">
    <location>
        <begin position="378"/>
        <end position="417"/>
    </location>
</feature>
<keyword evidence="4" id="KW-1185">Reference proteome</keyword>
<feature type="compositionally biased region" description="Acidic residues" evidence="1">
    <location>
        <begin position="396"/>
        <end position="414"/>
    </location>
</feature>
<feature type="compositionally biased region" description="Basic and acidic residues" evidence="1">
    <location>
        <begin position="1"/>
        <end position="11"/>
    </location>
</feature>
<sequence>MDVPGESHCDSALHSSPSPMSSLERDADSFQFRVVIPNTGKLPPNPLLVAAPLQRRTLERALAPPSVTATTDTEVSHVPSSEKALRNRLLVFDQRSFLTGSAVADLQAAYIINTVRHNELRKQAVEAYLTQQRIQPLFRLDNVSNAILLESSLHTQWDLYGTFCFVPAENDLLAMLESLKNSNEMWKQDAQDAVRPLDVSKEPFCSPKWDVIVLHPYAMLPEGMPLAITQDRPFFDERSGSIPPFSHLNWTWWITAGDTLRSVPEGTFFEPFAARNLRSDFRAPPIASLAMVMNAHSKLQTFLRDFAEVASTRVIHVAQLISELVTEIFFVPGAYDDVGPKMYSLLLAQKAQSHRSMISGDHLQPMQPVASGADFSWVSRSTSREKEDPDAAVPPSDDEEVNEAPETPESDGLTDSEFRIVSAQANNPHLDAKRRADAAMMMLFGTPRFVDPYVHRAPKV</sequence>
<feature type="domain" description="HNH nuclease" evidence="2">
    <location>
        <begin position="99"/>
        <end position="159"/>
    </location>
</feature>
<dbReference type="OrthoDB" id="3060654at2759"/>
<name>A0A8S0X6B8_CYCAE</name>
<reference evidence="3 4" key="1">
    <citation type="submission" date="2020-01" db="EMBL/GenBank/DDBJ databases">
        <authorList>
            <person name="Gupta K D."/>
        </authorList>
    </citation>
    <scope>NUCLEOTIDE SEQUENCE [LARGE SCALE GENOMIC DNA]</scope>
</reference>
<dbReference type="EMBL" id="CACVBS010000068">
    <property type="protein sequence ID" value="CAA7268652.1"/>
    <property type="molecule type" value="Genomic_DNA"/>
</dbReference>
<evidence type="ECO:0000313" key="4">
    <source>
        <dbReference type="Proteomes" id="UP000467700"/>
    </source>
</evidence>
<organism evidence="3 4">
    <name type="scientific">Cyclocybe aegerita</name>
    <name type="common">Black poplar mushroom</name>
    <name type="synonym">Agrocybe aegerita</name>
    <dbReference type="NCBI Taxonomy" id="1973307"/>
    <lineage>
        <taxon>Eukaryota</taxon>
        <taxon>Fungi</taxon>
        <taxon>Dikarya</taxon>
        <taxon>Basidiomycota</taxon>
        <taxon>Agaricomycotina</taxon>
        <taxon>Agaricomycetes</taxon>
        <taxon>Agaricomycetidae</taxon>
        <taxon>Agaricales</taxon>
        <taxon>Agaricineae</taxon>
        <taxon>Bolbitiaceae</taxon>
        <taxon>Cyclocybe</taxon>
    </lineage>
</organism>
<dbReference type="InterPro" id="IPR003615">
    <property type="entry name" value="HNH_nuc"/>
</dbReference>